<organism evidence="2 3">
    <name type="scientific">Corynebacterium felinum</name>
    <dbReference type="NCBI Taxonomy" id="131318"/>
    <lineage>
        <taxon>Bacteria</taxon>
        <taxon>Bacillati</taxon>
        <taxon>Actinomycetota</taxon>
        <taxon>Actinomycetes</taxon>
        <taxon>Mycobacteriales</taxon>
        <taxon>Corynebacteriaceae</taxon>
        <taxon>Corynebacterium</taxon>
    </lineage>
</organism>
<protein>
    <recommendedName>
        <fullName evidence="4">Cutinase</fullName>
    </recommendedName>
</protein>
<dbReference type="EMBL" id="JAVDYF010000001">
    <property type="protein sequence ID" value="MDR7355670.1"/>
    <property type="molecule type" value="Genomic_DNA"/>
</dbReference>
<evidence type="ECO:0000313" key="3">
    <source>
        <dbReference type="Proteomes" id="UP001183619"/>
    </source>
</evidence>
<dbReference type="Gene3D" id="3.40.50.1820">
    <property type="entry name" value="alpha/beta hydrolase"/>
    <property type="match status" value="1"/>
</dbReference>
<accession>A0ABU2BAJ6</accession>
<dbReference type="Proteomes" id="UP001183619">
    <property type="component" value="Unassembled WGS sequence"/>
</dbReference>
<gene>
    <name evidence="2" type="ORF">J2S37_002208</name>
</gene>
<evidence type="ECO:0008006" key="4">
    <source>
        <dbReference type="Google" id="ProtNLM"/>
    </source>
</evidence>
<comment type="caution">
    <text evidence="2">The sequence shown here is derived from an EMBL/GenBank/DDBJ whole genome shotgun (WGS) entry which is preliminary data.</text>
</comment>
<dbReference type="RefSeq" id="WP_277103687.1">
    <property type="nucleotide sequence ID" value="NZ_BAAAJS010000051.1"/>
</dbReference>
<dbReference type="InterPro" id="IPR029058">
    <property type="entry name" value="AB_hydrolase_fold"/>
</dbReference>
<keyword evidence="1" id="KW-0732">Signal</keyword>
<feature type="chain" id="PRO_5046628818" description="Cutinase" evidence="1">
    <location>
        <begin position="26"/>
        <end position="302"/>
    </location>
</feature>
<keyword evidence="3" id="KW-1185">Reference proteome</keyword>
<sequence>MTLRLFSTIALTVSIAASIAHPTLAHEAASQCPKVTIVAARGSEQNSNLIPTRYSEQAPASFGSNGFEGENIRGMLKHAEARYAQLHPGESLLKDVDIIGLDHSVYPALLPVPELAKQGEVLSLWETFTRAVKILWQTPLFSIIDHAVRNLYESILTGIGHTPEFLARYEHETGCQPDYIFTGYSQGAIILSTHERYFAQRGKLRGVVYLGNPYMRIEDHAQHVFGNPLYGIGMLSAVPLQRGTVPRINYCLANDFTCDSSLRGMLKSSGTGGGTHPTYFMPEHSRHSDDELVDLLAQWINK</sequence>
<reference evidence="2 3" key="1">
    <citation type="submission" date="2023-07" db="EMBL/GenBank/DDBJ databases">
        <title>Sequencing the genomes of 1000 actinobacteria strains.</title>
        <authorList>
            <person name="Klenk H.-P."/>
        </authorList>
    </citation>
    <scope>NUCLEOTIDE SEQUENCE [LARGE SCALE GENOMIC DNA]</scope>
    <source>
        <strain evidence="2 3">DSM 44508</strain>
    </source>
</reference>
<feature type="signal peptide" evidence="1">
    <location>
        <begin position="1"/>
        <end position="25"/>
    </location>
</feature>
<name>A0ABU2BAJ6_9CORY</name>
<evidence type="ECO:0000313" key="2">
    <source>
        <dbReference type="EMBL" id="MDR7355670.1"/>
    </source>
</evidence>
<proteinExistence type="predicted"/>
<dbReference type="SUPFAM" id="SSF53474">
    <property type="entry name" value="alpha/beta-Hydrolases"/>
    <property type="match status" value="1"/>
</dbReference>
<evidence type="ECO:0000256" key="1">
    <source>
        <dbReference type="SAM" id="SignalP"/>
    </source>
</evidence>